<keyword evidence="3" id="KW-1185">Reference proteome</keyword>
<name>A0AAE9Z7R0_9GAMM</name>
<dbReference type="GO" id="GO:0016787">
    <property type="term" value="F:hydrolase activity"/>
    <property type="evidence" value="ECO:0007669"/>
    <property type="project" value="UniProtKB-KW"/>
</dbReference>
<dbReference type="PRINTS" id="PR00111">
    <property type="entry name" value="ABHYDROLASE"/>
</dbReference>
<dbReference type="PANTHER" id="PTHR43798">
    <property type="entry name" value="MONOACYLGLYCEROL LIPASE"/>
    <property type="match status" value="1"/>
</dbReference>
<organism evidence="2 3">
    <name type="scientific">Thalassomonas viridans</name>
    <dbReference type="NCBI Taxonomy" id="137584"/>
    <lineage>
        <taxon>Bacteria</taxon>
        <taxon>Pseudomonadati</taxon>
        <taxon>Pseudomonadota</taxon>
        <taxon>Gammaproteobacteria</taxon>
        <taxon>Alteromonadales</taxon>
        <taxon>Colwelliaceae</taxon>
        <taxon>Thalassomonas</taxon>
    </lineage>
</organism>
<dbReference type="SUPFAM" id="SSF53474">
    <property type="entry name" value="alpha/beta-Hydrolases"/>
    <property type="match status" value="1"/>
</dbReference>
<gene>
    <name evidence="2" type="ORF">SG34_008095</name>
</gene>
<evidence type="ECO:0000259" key="1">
    <source>
        <dbReference type="Pfam" id="PF12697"/>
    </source>
</evidence>
<proteinExistence type="predicted"/>
<dbReference type="Proteomes" id="UP000032352">
    <property type="component" value="Chromosome"/>
</dbReference>
<reference evidence="2 3" key="2">
    <citation type="journal article" date="2022" name="Mar. Drugs">
        <title>Bioassay-Guided Fractionation Leads to the Detection of Cholic Acid Generated by the Rare Thalassomonas sp.</title>
        <authorList>
            <person name="Pheiffer F."/>
            <person name="Schneider Y.K."/>
            <person name="Hansen E.H."/>
            <person name="Andersen J.H."/>
            <person name="Isaksson J."/>
            <person name="Busche T."/>
            <person name="R C."/>
            <person name="Kalinowski J."/>
            <person name="Zyl L.V."/>
            <person name="Trindade M."/>
        </authorList>
    </citation>
    <scope>NUCLEOTIDE SEQUENCE [LARGE SCALE GENOMIC DNA]</scope>
    <source>
        <strain evidence="2 3">XOM25</strain>
    </source>
</reference>
<dbReference type="InterPro" id="IPR050266">
    <property type="entry name" value="AB_hydrolase_sf"/>
</dbReference>
<feature type="domain" description="AB hydrolase-1" evidence="1">
    <location>
        <begin position="19"/>
        <end position="249"/>
    </location>
</feature>
<evidence type="ECO:0000313" key="2">
    <source>
        <dbReference type="EMBL" id="WDE06848.1"/>
    </source>
</evidence>
<reference evidence="2 3" key="1">
    <citation type="journal article" date="2015" name="Genome Announc.">
        <title>Draft Genome Sequences of Marine Isolates of Thalassomonas viridans and Thalassomonas actiniarum.</title>
        <authorList>
            <person name="Olonade I."/>
            <person name="van Zyl L.J."/>
            <person name="Trindade M."/>
        </authorList>
    </citation>
    <scope>NUCLEOTIDE SEQUENCE [LARGE SCALE GENOMIC DNA]</scope>
    <source>
        <strain evidence="2 3">XOM25</strain>
    </source>
</reference>
<dbReference type="Gene3D" id="3.40.50.1820">
    <property type="entry name" value="alpha/beta hydrolase"/>
    <property type="match status" value="1"/>
</dbReference>
<dbReference type="InterPro" id="IPR029058">
    <property type="entry name" value="AB_hydrolase_fold"/>
</dbReference>
<dbReference type="AlphaFoldDB" id="A0AAE9Z7R0"/>
<dbReference type="InterPro" id="IPR000073">
    <property type="entry name" value="AB_hydrolase_1"/>
</dbReference>
<evidence type="ECO:0000313" key="3">
    <source>
        <dbReference type="Proteomes" id="UP000032352"/>
    </source>
</evidence>
<dbReference type="Pfam" id="PF12697">
    <property type="entry name" value="Abhydrolase_6"/>
    <property type="match status" value="1"/>
</dbReference>
<protein>
    <submittedName>
        <fullName evidence="2">Alpha/beta fold hydrolase</fullName>
    </submittedName>
</protein>
<accession>A0AAE9Z7R0</accession>
<sequence length="261" mass="28584">MTISNLPRGVYVTGQGPAVVLLHSSLSSARQWQYLVSLLKADFTVINFDMLGYGKAEKVDDGDNYDLNVETARINQVLQQVIGEAPYHLVGHSCGGAIALKLSVEAPEKLLSLALFEPVAFHLLPRGSEQRQQADDFKNQVFIDDAYLAAEIFTNFWNKPGFFKSLPKKMQDLMAADIAKVNLDFKGLIAESYTLADLSGITCRALFMHGNESPGLSRHLGQIISQALPQVSEQAFDAGHMGPVSHSEQIHPVIADFIRAG</sequence>
<dbReference type="KEGG" id="tvd:SG34_008095"/>
<dbReference type="EMBL" id="CP059733">
    <property type="protein sequence ID" value="WDE06848.1"/>
    <property type="molecule type" value="Genomic_DNA"/>
</dbReference>
<dbReference type="RefSeq" id="WP_044842820.1">
    <property type="nucleotide sequence ID" value="NZ_CP059733.1"/>
</dbReference>
<keyword evidence="2" id="KW-0378">Hydrolase</keyword>